<evidence type="ECO:0000259" key="7">
    <source>
        <dbReference type="SMART" id="SM01069"/>
    </source>
</evidence>
<evidence type="ECO:0000256" key="2">
    <source>
        <dbReference type="ARBA" id="ARBA00006222"/>
    </source>
</evidence>
<dbReference type="SMART" id="SM01070">
    <property type="entry name" value="CDC37_M"/>
    <property type="match status" value="1"/>
</dbReference>
<dbReference type="InterPro" id="IPR004918">
    <property type="entry name" value="Cdc37"/>
</dbReference>
<dbReference type="Pfam" id="PF08565">
    <property type="entry name" value="CDC37_M"/>
    <property type="match status" value="1"/>
</dbReference>
<dbReference type="OrthoDB" id="440202at2759"/>
<dbReference type="GO" id="GO:0005737">
    <property type="term" value="C:cytoplasm"/>
    <property type="evidence" value="ECO:0007669"/>
    <property type="project" value="UniProtKB-SubCell"/>
</dbReference>
<evidence type="ECO:0000259" key="8">
    <source>
        <dbReference type="SMART" id="SM01070"/>
    </source>
</evidence>
<dbReference type="GO" id="GO:0031072">
    <property type="term" value="F:heat shock protein binding"/>
    <property type="evidence" value="ECO:0007669"/>
    <property type="project" value="TreeGrafter"/>
</dbReference>
<dbReference type="Pfam" id="PF08564">
    <property type="entry name" value="CDC37_C"/>
    <property type="match status" value="1"/>
</dbReference>
<dbReference type="InterPro" id="IPR038189">
    <property type="entry name" value="Cdc37_Hsp90-bd_sf"/>
</dbReference>
<feature type="domain" description="Cdc37 C-terminal" evidence="7">
    <location>
        <begin position="389"/>
        <end position="487"/>
    </location>
</feature>
<keyword evidence="3" id="KW-0963">Cytoplasm</keyword>
<evidence type="ECO:0000313" key="11">
    <source>
        <dbReference type="Proteomes" id="UP000077266"/>
    </source>
</evidence>
<dbReference type="Gene3D" id="1.20.58.610">
    <property type="entry name" value="Cdc37, Hsp90 binding domain"/>
    <property type="match status" value="1"/>
</dbReference>
<dbReference type="InterPro" id="IPR013855">
    <property type="entry name" value="Cdc37_N_dom"/>
</dbReference>
<dbReference type="GO" id="GO:0006457">
    <property type="term" value="P:protein folding"/>
    <property type="evidence" value="ECO:0007669"/>
    <property type="project" value="TreeGrafter"/>
</dbReference>
<feature type="domain" description="Cdc37 N-terminal" evidence="9">
    <location>
        <begin position="2"/>
        <end position="183"/>
    </location>
</feature>
<dbReference type="AlphaFoldDB" id="A0A165GCD0"/>
<protein>
    <recommendedName>
        <fullName evidence="5">Hsp90 chaperone protein kinase-targeting subunit</fullName>
    </recommendedName>
</protein>
<dbReference type="GO" id="GO:0051087">
    <property type="term" value="F:protein-folding chaperone binding"/>
    <property type="evidence" value="ECO:0007669"/>
    <property type="project" value="TreeGrafter"/>
</dbReference>
<dbReference type="EMBL" id="KV426052">
    <property type="protein sequence ID" value="KZV90310.1"/>
    <property type="molecule type" value="Genomic_DNA"/>
</dbReference>
<keyword evidence="4" id="KW-0143">Chaperone</keyword>
<proteinExistence type="inferred from homology"/>
<dbReference type="SUPFAM" id="SSF101391">
    <property type="entry name" value="Hsp90 co-chaperone CDC37"/>
    <property type="match status" value="1"/>
</dbReference>
<feature type="compositionally biased region" description="Acidic residues" evidence="6">
    <location>
        <begin position="232"/>
        <end position="246"/>
    </location>
</feature>
<dbReference type="InterPro" id="IPR013874">
    <property type="entry name" value="Cdc37_Hsp90-bd"/>
</dbReference>
<dbReference type="FunCoup" id="A0A165GCD0">
    <property type="interactions" value="558"/>
</dbReference>
<dbReference type="Proteomes" id="UP000077266">
    <property type="component" value="Unassembled WGS sequence"/>
</dbReference>
<evidence type="ECO:0000313" key="10">
    <source>
        <dbReference type="EMBL" id="KZV90310.1"/>
    </source>
</evidence>
<comment type="similarity">
    <text evidence="2">Belongs to the CDC37 family.</text>
</comment>
<dbReference type="PANTHER" id="PTHR12800">
    <property type="entry name" value="CDC37-RELATED"/>
    <property type="match status" value="1"/>
</dbReference>
<evidence type="ECO:0000256" key="5">
    <source>
        <dbReference type="ARBA" id="ARBA00031396"/>
    </source>
</evidence>
<feature type="domain" description="Cdc37 Hsp90 binding" evidence="8">
    <location>
        <begin position="192"/>
        <end position="371"/>
    </location>
</feature>
<dbReference type="Pfam" id="PF03234">
    <property type="entry name" value="CDC37_N"/>
    <property type="match status" value="1"/>
</dbReference>
<dbReference type="InParanoid" id="A0A165GCD0"/>
<comment type="subcellular location">
    <subcellularLocation>
        <location evidence="1">Cytoplasm</location>
    </subcellularLocation>
</comment>
<evidence type="ECO:0000256" key="1">
    <source>
        <dbReference type="ARBA" id="ARBA00004496"/>
    </source>
</evidence>
<dbReference type="GO" id="GO:0051082">
    <property type="term" value="F:unfolded protein binding"/>
    <property type="evidence" value="ECO:0007669"/>
    <property type="project" value="TreeGrafter"/>
</dbReference>
<dbReference type="InterPro" id="IPR013873">
    <property type="entry name" value="Cdc37_C"/>
</dbReference>
<feature type="region of interest" description="Disordered" evidence="6">
    <location>
        <begin position="211"/>
        <end position="253"/>
    </location>
</feature>
<dbReference type="SMART" id="SM01071">
    <property type="entry name" value="CDC37_N"/>
    <property type="match status" value="1"/>
</dbReference>
<evidence type="ECO:0000259" key="9">
    <source>
        <dbReference type="SMART" id="SM01071"/>
    </source>
</evidence>
<evidence type="ECO:0000256" key="6">
    <source>
        <dbReference type="SAM" id="MobiDB-lite"/>
    </source>
</evidence>
<organism evidence="10 11">
    <name type="scientific">Exidia glandulosa HHB12029</name>
    <dbReference type="NCBI Taxonomy" id="1314781"/>
    <lineage>
        <taxon>Eukaryota</taxon>
        <taxon>Fungi</taxon>
        <taxon>Dikarya</taxon>
        <taxon>Basidiomycota</taxon>
        <taxon>Agaricomycotina</taxon>
        <taxon>Agaricomycetes</taxon>
        <taxon>Auriculariales</taxon>
        <taxon>Exidiaceae</taxon>
        <taxon>Exidia</taxon>
    </lineage>
</organism>
<accession>A0A165GCD0</accession>
<dbReference type="GO" id="GO:0050821">
    <property type="term" value="P:protein stabilization"/>
    <property type="evidence" value="ECO:0007669"/>
    <property type="project" value="TreeGrafter"/>
</dbReference>
<dbReference type="STRING" id="1314781.A0A165GCD0"/>
<gene>
    <name evidence="10" type="ORF">EXIGLDRAFT_649423</name>
</gene>
<name>A0A165GCD0_EXIGL</name>
<sequence>MPLNYSKWDQLEVSDDSDIEGHPNVDHKSLVRWKQRDIHEKREARKQRIAQLRAEIDCNNVILPRLDDALAGTQKGGPEFFSALVERLKTNPSPDKPATTSPNQPTYDAMLEASLIKIFGDLKEKGVDKSDSNFSDKLVKAIREHIDEFKAHHDHIQQELETELAEQKKKITSDDIHEGFESHYVPPKPAPAPLVPPKKTVKKAETKFEVLNPAASSSSPTPPPATPKAEDSGSDTDEEEEEEANDLPEMTPELKGYAKIKLHDYESSYKYIQQHRSVYVPGAADALLVEGFSAEQRGASKYAAQCIHQSLTLQYCEKLGADGVRVFFAKMMHGDPRAETVFRKDFQDTYAHVKKRAAIVKAEEDEIRAKGGKEQIQLVPQDPTQSITFNVPDGPPPAELRLEGEGTEDLDIEEVRKVLQMRWDIFRGFPEDMQKALQSQKLERVNKVLGAMSVEDAESIVESLQLTGILSFADEGRIRDATADDPPLAE</sequence>
<keyword evidence="11" id="KW-1185">Reference proteome</keyword>
<dbReference type="GO" id="GO:0019901">
    <property type="term" value="F:protein kinase binding"/>
    <property type="evidence" value="ECO:0007669"/>
    <property type="project" value="InterPro"/>
</dbReference>
<evidence type="ECO:0000256" key="3">
    <source>
        <dbReference type="ARBA" id="ARBA00022490"/>
    </source>
</evidence>
<evidence type="ECO:0000256" key="4">
    <source>
        <dbReference type="ARBA" id="ARBA00023186"/>
    </source>
</evidence>
<dbReference type="SMART" id="SM01069">
    <property type="entry name" value="CDC37_C"/>
    <property type="match status" value="1"/>
</dbReference>
<reference evidence="10 11" key="1">
    <citation type="journal article" date="2016" name="Mol. Biol. Evol.">
        <title>Comparative Genomics of Early-Diverging Mushroom-Forming Fungi Provides Insights into the Origins of Lignocellulose Decay Capabilities.</title>
        <authorList>
            <person name="Nagy L.G."/>
            <person name="Riley R."/>
            <person name="Tritt A."/>
            <person name="Adam C."/>
            <person name="Daum C."/>
            <person name="Floudas D."/>
            <person name="Sun H."/>
            <person name="Yadav J.S."/>
            <person name="Pangilinan J."/>
            <person name="Larsson K.H."/>
            <person name="Matsuura K."/>
            <person name="Barry K."/>
            <person name="Labutti K."/>
            <person name="Kuo R."/>
            <person name="Ohm R.A."/>
            <person name="Bhattacharya S.S."/>
            <person name="Shirouzu T."/>
            <person name="Yoshinaga Y."/>
            <person name="Martin F.M."/>
            <person name="Grigoriev I.V."/>
            <person name="Hibbett D.S."/>
        </authorList>
    </citation>
    <scope>NUCLEOTIDE SEQUENCE [LARGE SCALE GENOMIC DNA]</scope>
    <source>
        <strain evidence="10 11">HHB12029</strain>
    </source>
</reference>
<dbReference type="PANTHER" id="PTHR12800:SF4">
    <property type="entry name" value="HSP90 CO-CHAPERONE CDC37"/>
    <property type="match status" value="1"/>
</dbReference>